<reference evidence="3 4" key="2">
    <citation type="submission" date="2024-05" db="EMBL/GenBank/DDBJ databases">
        <authorList>
            <person name="Chen Y."/>
            <person name="Shah S."/>
            <person name="Dougan E. K."/>
            <person name="Thang M."/>
            <person name="Chan C."/>
        </authorList>
    </citation>
    <scope>NUCLEOTIDE SEQUENCE [LARGE SCALE GENOMIC DNA]</scope>
</reference>
<comment type="caution">
    <text evidence="2">The sequence shown here is derived from an EMBL/GenBank/DDBJ whole genome shotgun (WGS) entry which is preliminary data.</text>
</comment>
<dbReference type="EMBL" id="CAMXCT010004368">
    <property type="protein sequence ID" value="CAI4008750.1"/>
    <property type="molecule type" value="Genomic_DNA"/>
</dbReference>
<feature type="region of interest" description="Disordered" evidence="1">
    <location>
        <begin position="76"/>
        <end position="125"/>
    </location>
</feature>
<dbReference type="EMBL" id="CAMXCT020004368">
    <property type="protein sequence ID" value="CAL1162125.1"/>
    <property type="molecule type" value="Genomic_DNA"/>
</dbReference>
<evidence type="ECO:0000256" key="1">
    <source>
        <dbReference type="SAM" id="MobiDB-lite"/>
    </source>
</evidence>
<keyword evidence="4" id="KW-1185">Reference proteome</keyword>
<name>A0A9P1DEG7_9DINO</name>
<reference evidence="2" key="1">
    <citation type="submission" date="2022-10" db="EMBL/GenBank/DDBJ databases">
        <authorList>
            <person name="Chen Y."/>
            <person name="Dougan E. K."/>
            <person name="Chan C."/>
            <person name="Rhodes N."/>
            <person name="Thang M."/>
        </authorList>
    </citation>
    <scope>NUCLEOTIDE SEQUENCE</scope>
</reference>
<accession>A0A9P1DEG7</accession>
<feature type="compositionally biased region" description="Polar residues" evidence="1">
    <location>
        <begin position="92"/>
        <end position="104"/>
    </location>
</feature>
<sequence>MRKWSTACFRHGSPLVRNAPHYLGSYSRAIVSTWFLSDDPALILDRDIAGLQDLPEQKPSQTKWPGGEVLQWHIKSHAPNNTSARSAHRDTGQQPESGLQVQKDQTARGFERRRKSKTKRAIHRF</sequence>
<organism evidence="2">
    <name type="scientific">Cladocopium goreaui</name>
    <dbReference type="NCBI Taxonomy" id="2562237"/>
    <lineage>
        <taxon>Eukaryota</taxon>
        <taxon>Sar</taxon>
        <taxon>Alveolata</taxon>
        <taxon>Dinophyceae</taxon>
        <taxon>Suessiales</taxon>
        <taxon>Symbiodiniaceae</taxon>
        <taxon>Cladocopium</taxon>
    </lineage>
</organism>
<protein>
    <submittedName>
        <fullName evidence="2">Uncharacterized protein</fullName>
    </submittedName>
</protein>
<dbReference type="Proteomes" id="UP001152797">
    <property type="component" value="Unassembled WGS sequence"/>
</dbReference>
<dbReference type="EMBL" id="CAMXCT030004368">
    <property type="protein sequence ID" value="CAL4796062.1"/>
    <property type="molecule type" value="Genomic_DNA"/>
</dbReference>
<evidence type="ECO:0000313" key="2">
    <source>
        <dbReference type="EMBL" id="CAI4008750.1"/>
    </source>
</evidence>
<evidence type="ECO:0000313" key="4">
    <source>
        <dbReference type="Proteomes" id="UP001152797"/>
    </source>
</evidence>
<feature type="compositionally biased region" description="Basic residues" evidence="1">
    <location>
        <begin position="111"/>
        <end position="125"/>
    </location>
</feature>
<proteinExistence type="predicted"/>
<dbReference type="AlphaFoldDB" id="A0A9P1DEG7"/>
<evidence type="ECO:0000313" key="3">
    <source>
        <dbReference type="EMBL" id="CAL4796062.1"/>
    </source>
</evidence>
<gene>
    <name evidence="2" type="ORF">C1SCF055_LOCUS34157</name>
</gene>